<evidence type="ECO:0000256" key="2">
    <source>
        <dbReference type="SAM" id="SignalP"/>
    </source>
</evidence>
<evidence type="ECO:0000313" key="4">
    <source>
        <dbReference type="EMBL" id="MCF2871415.1"/>
    </source>
</evidence>
<evidence type="ECO:0000259" key="3">
    <source>
        <dbReference type="Pfam" id="PF03968"/>
    </source>
</evidence>
<dbReference type="InterPro" id="IPR005653">
    <property type="entry name" value="OstA-like_N"/>
</dbReference>
<dbReference type="Pfam" id="PF03968">
    <property type="entry name" value="LptD_N"/>
    <property type="match status" value="1"/>
</dbReference>
<proteinExistence type="predicted"/>
<sequence>MTILKTAVLCVAVLCATPAFAQTNINLGVINADPTAAVEITADNLSVDQTTGTAVFQGNVVVGQGDLRVSAGRIEVVYSGTSGAISRLAASNGVTFVTATEAAEAATADYDLDAGTLTMRGDVLLTQGTSAISADTMRVNLSTGAAQMEGRVRTIFNQGGN</sequence>
<dbReference type="Proteomes" id="UP001200557">
    <property type="component" value="Unassembled WGS sequence"/>
</dbReference>
<dbReference type="Gene3D" id="2.60.450.10">
    <property type="entry name" value="Lipopolysaccharide (LPS) transport protein A like domain"/>
    <property type="match status" value="1"/>
</dbReference>
<comment type="caution">
    <text evidence="4">The sequence shown here is derived from an EMBL/GenBank/DDBJ whole genome shotgun (WGS) entry which is preliminary data.</text>
</comment>
<accession>A0ABS9CVW8</accession>
<dbReference type="RefSeq" id="WP_235225677.1">
    <property type="nucleotide sequence ID" value="NZ_JAKGAQ010000002.1"/>
</dbReference>
<dbReference type="EMBL" id="JAKGAQ010000002">
    <property type="protein sequence ID" value="MCF2871415.1"/>
    <property type="molecule type" value="Genomic_DNA"/>
</dbReference>
<dbReference type="PANTHER" id="PTHR36504">
    <property type="entry name" value="LIPOPOLYSACCHARIDE EXPORT SYSTEM PROTEIN LPTA"/>
    <property type="match status" value="1"/>
</dbReference>
<dbReference type="InterPro" id="IPR052037">
    <property type="entry name" value="LPS_export_LptA"/>
</dbReference>
<organism evidence="4 5">
    <name type="scientific">Octadecabacter dasysiphoniae</name>
    <dbReference type="NCBI Taxonomy" id="2909341"/>
    <lineage>
        <taxon>Bacteria</taxon>
        <taxon>Pseudomonadati</taxon>
        <taxon>Pseudomonadota</taxon>
        <taxon>Alphaproteobacteria</taxon>
        <taxon>Rhodobacterales</taxon>
        <taxon>Roseobacteraceae</taxon>
        <taxon>Octadecabacter</taxon>
    </lineage>
</organism>
<feature type="domain" description="Organic solvent tolerance-like N-terminal" evidence="3">
    <location>
        <begin position="39"/>
        <end position="144"/>
    </location>
</feature>
<protein>
    <submittedName>
        <fullName evidence="4">LptA/OstA family protein</fullName>
    </submittedName>
</protein>
<keyword evidence="1 2" id="KW-0732">Signal</keyword>
<dbReference type="PANTHER" id="PTHR36504:SF1">
    <property type="entry name" value="LIPOPOLYSACCHARIDE EXPORT SYSTEM PROTEIN LPTA"/>
    <property type="match status" value="1"/>
</dbReference>
<evidence type="ECO:0000313" key="5">
    <source>
        <dbReference type="Proteomes" id="UP001200557"/>
    </source>
</evidence>
<reference evidence="4 5" key="1">
    <citation type="submission" date="2022-01" db="EMBL/GenBank/DDBJ databases">
        <title>Octadecabacter sp. nov., isolated from a marine alga.</title>
        <authorList>
            <person name="Jin M.S."/>
            <person name="Kim H.M."/>
            <person name="Han D.M."/>
            <person name="Jung J.J."/>
            <person name="Jeon C.O."/>
        </authorList>
    </citation>
    <scope>NUCLEOTIDE SEQUENCE [LARGE SCALE GENOMIC DNA]</scope>
    <source>
        <strain evidence="4 5">G9-8</strain>
    </source>
</reference>
<evidence type="ECO:0000256" key="1">
    <source>
        <dbReference type="ARBA" id="ARBA00022729"/>
    </source>
</evidence>
<gene>
    <name evidence="4" type="ORF">L0664_10110</name>
</gene>
<name>A0ABS9CVW8_9RHOB</name>
<keyword evidence="5" id="KW-1185">Reference proteome</keyword>
<feature type="chain" id="PRO_5046073276" evidence="2">
    <location>
        <begin position="22"/>
        <end position="161"/>
    </location>
</feature>
<feature type="signal peptide" evidence="2">
    <location>
        <begin position="1"/>
        <end position="21"/>
    </location>
</feature>